<sequence>MENHIPSDDNIANWKGIDIIYFQEDLRKHSKANISEKSFYTYFKTSPVLKLPRIDILNLLSIYAGYISWYEFKKNHPLAQEILENFSENSSKLQEIKVEIDPKPIQKDNIVEEKPVEETKEEIPVIQINNSDLEEVKQLSTSNNTTNLPSKKRKKIFQEYIFTGLTAILTLVVGYLGFGDDIFGKTYTYNFMDADRNSAIANTLEVKVIKENESPIFYRIKPKEPFYYSTKDKNLKMVISSPFYENLEVNRNLDNAPDEETILLSPDDYKMAVYTFSKKDMRETAEEIKQKRRQLENLIAENAVIYQVFDSEIYGVETLNRQKYITLLTIPTTSLKNLNIIEMTKDKGKIVAIKFKIDNEKP</sequence>
<keyword evidence="1" id="KW-0812">Transmembrane</keyword>
<dbReference type="AlphaFoldDB" id="A0A8J8G7H7"/>
<proteinExistence type="predicted"/>
<comment type="caution">
    <text evidence="2">The sequence shown here is derived from an EMBL/GenBank/DDBJ whole genome shotgun (WGS) entry which is preliminary data.</text>
</comment>
<evidence type="ECO:0000313" key="3">
    <source>
        <dbReference type="Proteomes" id="UP000610746"/>
    </source>
</evidence>
<keyword evidence="1" id="KW-0472">Membrane</keyword>
<accession>A0A8J8G7H7</accession>
<organism evidence="2 3">
    <name type="scientific">Frigoriflavimonas asaccharolytica</name>
    <dbReference type="NCBI Taxonomy" id="2735899"/>
    <lineage>
        <taxon>Bacteria</taxon>
        <taxon>Pseudomonadati</taxon>
        <taxon>Bacteroidota</taxon>
        <taxon>Flavobacteriia</taxon>
        <taxon>Flavobacteriales</taxon>
        <taxon>Weeksellaceae</taxon>
        <taxon>Frigoriflavimonas</taxon>
    </lineage>
</organism>
<dbReference type="Proteomes" id="UP000610746">
    <property type="component" value="Unassembled WGS sequence"/>
</dbReference>
<keyword evidence="3" id="KW-1185">Reference proteome</keyword>
<name>A0A8J8G7H7_9FLAO</name>
<reference evidence="2" key="1">
    <citation type="submission" date="2020-05" db="EMBL/GenBank/DDBJ databases">
        <title>Genomic Encyclopedia of Type Strains, Phase IV (KMG-V): Genome sequencing to study the core and pangenomes of soil and plant-associated prokaryotes.</title>
        <authorList>
            <person name="Whitman W."/>
        </authorList>
    </citation>
    <scope>NUCLEOTIDE SEQUENCE</scope>
    <source>
        <strain evidence="2">16F</strain>
    </source>
</reference>
<protein>
    <submittedName>
        <fullName evidence="2">Uncharacterized protein</fullName>
    </submittedName>
</protein>
<keyword evidence="1" id="KW-1133">Transmembrane helix</keyword>
<evidence type="ECO:0000256" key="1">
    <source>
        <dbReference type="SAM" id="Phobius"/>
    </source>
</evidence>
<gene>
    <name evidence="2" type="ORF">HNQ03_001802</name>
</gene>
<evidence type="ECO:0000313" key="2">
    <source>
        <dbReference type="EMBL" id="NRS92724.1"/>
    </source>
</evidence>
<feature type="transmembrane region" description="Helical" evidence="1">
    <location>
        <begin position="160"/>
        <end position="178"/>
    </location>
</feature>
<dbReference type="EMBL" id="JABSNO010000011">
    <property type="protein sequence ID" value="NRS92724.1"/>
    <property type="molecule type" value="Genomic_DNA"/>
</dbReference>